<sequence>MHVERYCIILIFLLFYTNIARSQKQRTEISINFRTNSIVIDSTYSDNAARMRGIITTLQNIKQDSTVNIVEVSFCGAASPEGSYELNRKLARGRLTSLEKFVRRDINIPDSIITRNDSYIPWDYLKSQVENSDLQNKDEIIFILEEEARLVDYHHTGTNIDNRIVKLKQLDNGKVWQQMNKLFFGQMRNAYVVIITYKKKMSPVQEPGNLPDTTIVEPEPVVDIVEVVPDTVMTVEPITPEAEEWTHHLHLKTNALGWGLATANVAVEVDLAKHWSFTFPVYYSTWNYFKSSIKFRTFAIQPEFRYWLSMHNDGLFAGAHLGLMYYNFAINGDYRYQDHNRRSPAIGGGVSVGYRLPISRNNRWRMEFSLGAGVYSLHYDKFHNTPRTKDGLLVESVKKTYWGIDQAAVSFSYAFDLKRKGGR</sequence>
<gene>
    <name evidence="1" type="ORF">D8S85_12910</name>
</gene>
<dbReference type="Pfam" id="PF12099">
    <property type="entry name" value="DUF3575"/>
    <property type="match status" value="1"/>
</dbReference>
<dbReference type="Proteomes" id="UP000270673">
    <property type="component" value="Chromosome"/>
</dbReference>
<dbReference type="RefSeq" id="WP_106481013.1">
    <property type="nucleotide sequence ID" value="NZ_CP032819.1"/>
</dbReference>
<proteinExistence type="predicted"/>
<evidence type="ECO:0000313" key="1">
    <source>
        <dbReference type="EMBL" id="AZS30358.1"/>
    </source>
</evidence>
<evidence type="ECO:0000313" key="2">
    <source>
        <dbReference type="Proteomes" id="UP000270673"/>
    </source>
</evidence>
<reference evidence="1 2" key="1">
    <citation type="submission" date="2018-10" db="EMBL/GenBank/DDBJ databases">
        <title>Butyricimonas faecalis sp. nov., isolated from human faeces and emended description of the genus Butyricimonas.</title>
        <authorList>
            <person name="Le Roy T."/>
            <person name="Van der Smissen P."/>
            <person name="Paquot A."/>
            <person name="Delzenne N."/>
            <person name="Muccioli G."/>
            <person name="Collet J.-F."/>
            <person name="Cani P.D."/>
        </authorList>
    </citation>
    <scope>NUCLEOTIDE SEQUENCE [LARGE SCALE GENOMIC DNA]</scope>
    <source>
        <strain evidence="1 2">H184</strain>
    </source>
</reference>
<keyword evidence="2" id="KW-1185">Reference proteome</keyword>
<dbReference type="AlphaFoldDB" id="A0A3Q9IP32"/>
<name>A0A3Q9IP32_9BACT</name>
<dbReference type="EMBL" id="CP032819">
    <property type="protein sequence ID" value="AZS30358.1"/>
    <property type="molecule type" value="Genomic_DNA"/>
</dbReference>
<accession>A0A3Q9IP32</accession>
<protein>
    <submittedName>
        <fullName evidence="1">DUF3575 domain-containing protein</fullName>
    </submittedName>
</protein>
<dbReference type="OrthoDB" id="1046564at2"/>
<organism evidence="1 2">
    <name type="scientific">Butyricimonas faecalis</name>
    <dbReference type="NCBI Taxonomy" id="2093856"/>
    <lineage>
        <taxon>Bacteria</taxon>
        <taxon>Pseudomonadati</taxon>
        <taxon>Bacteroidota</taxon>
        <taxon>Bacteroidia</taxon>
        <taxon>Bacteroidales</taxon>
        <taxon>Odoribacteraceae</taxon>
        <taxon>Butyricimonas</taxon>
    </lineage>
</organism>
<dbReference type="KEGG" id="buy:D8S85_12910"/>
<dbReference type="InterPro" id="IPR021958">
    <property type="entry name" value="DUF3575"/>
</dbReference>